<evidence type="ECO:0000313" key="2">
    <source>
        <dbReference type="Proteomes" id="UP000075683"/>
    </source>
</evidence>
<dbReference type="STRING" id="301148.B4135_2756"/>
<proteinExistence type="predicted"/>
<evidence type="ECO:0000313" key="1">
    <source>
        <dbReference type="EMBL" id="KYD14329.1"/>
    </source>
</evidence>
<dbReference type="EMBL" id="LQYT01000073">
    <property type="protein sequence ID" value="KYD14329.1"/>
    <property type="molecule type" value="Genomic_DNA"/>
</dbReference>
<dbReference type="Proteomes" id="UP000075683">
    <property type="component" value="Unassembled WGS sequence"/>
</dbReference>
<gene>
    <name evidence="1" type="ORF">B4135_2756</name>
</gene>
<reference evidence="1 2" key="1">
    <citation type="submission" date="2016-01" db="EMBL/GenBank/DDBJ databases">
        <title>Draft Genome Sequences of Seven Thermophilic Sporeformers Isolated from Foods.</title>
        <authorList>
            <person name="Berendsen E.M."/>
            <person name="Wells-Bennik M.H."/>
            <person name="Krawcyk A.O."/>
            <person name="De Jong A."/>
            <person name="Holsappel S."/>
            <person name="Eijlander R.T."/>
            <person name="Kuipers O.P."/>
        </authorList>
    </citation>
    <scope>NUCLEOTIDE SEQUENCE [LARGE SCALE GENOMIC DNA]</scope>
    <source>
        <strain evidence="1 2">B4135</strain>
    </source>
</reference>
<protein>
    <submittedName>
        <fullName evidence="1">Uncharacterized protein</fullName>
    </submittedName>
</protein>
<comment type="caution">
    <text evidence="1">The sequence shown here is derived from an EMBL/GenBank/DDBJ whole genome shotgun (WGS) entry which is preliminary data.</text>
</comment>
<name>A0A150LQK9_9BACI</name>
<organism evidence="1 2">
    <name type="scientific">Caldibacillus debilis</name>
    <dbReference type="NCBI Taxonomy" id="301148"/>
    <lineage>
        <taxon>Bacteria</taxon>
        <taxon>Bacillati</taxon>
        <taxon>Bacillota</taxon>
        <taxon>Bacilli</taxon>
        <taxon>Bacillales</taxon>
        <taxon>Bacillaceae</taxon>
        <taxon>Caldibacillus</taxon>
    </lineage>
</organism>
<accession>A0A150LQK9</accession>
<dbReference type="AlphaFoldDB" id="A0A150LQK9"/>
<sequence length="39" mass="4530">MHQRISKGENIYIIAKESVKRNILTKKGMTVIITFVVLR</sequence>